<organism evidence="1 2">
    <name type="scientific">Desulfosudis oleivorans (strain DSM 6200 / JCM 39069 / Hxd3)</name>
    <name type="common">Desulfococcus oleovorans</name>
    <dbReference type="NCBI Taxonomy" id="96561"/>
    <lineage>
        <taxon>Bacteria</taxon>
        <taxon>Pseudomonadati</taxon>
        <taxon>Thermodesulfobacteriota</taxon>
        <taxon>Desulfobacteria</taxon>
        <taxon>Desulfobacterales</taxon>
        <taxon>Desulfosudaceae</taxon>
        <taxon>Desulfosudis</taxon>
    </lineage>
</organism>
<evidence type="ECO:0008006" key="3">
    <source>
        <dbReference type="Google" id="ProtNLM"/>
    </source>
</evidence>
<dbReference type="STRING" id="96561.Dole_0927"/>
<dbReference type="AlphaFoldDB" id="A8ZWC9"/>
<gene>
    <name evidence="1" type="ordered locus">Dole_0927</name>
</gene>
<dbReference type="HOGENOM" id="CLU_1710321_0_0_7"/>
<evidence type="ECO:0000313" key="1">
    <source>
        <dbReference type="EMBL" id="ABW66737.1"/>
    </source>
</evidence>
<proteinExistence type="predicted"/>
<keyword evidence="2" id="KW-1185">Reference proteome</keyword>
<evidence type="ECO:0000313" key="2">
    <source>
        <dbReference type="Proteomes" id="UP000008561"/>
    </source>
</evidence>
<dbReference type="EMBL" id="CP000859">
    <property type="protein sequence ID" value="ABW66737.1"/>
    <property type="molecule type" value="Genomic_DNA"/>
</dbReference>
<dbReference type="KEGG" id="dol:Dole_0927"/>
<reference evidence="1 2" key="1">
    <citation type="submission" date="2007-10" db="EMBL/GenBank/DDBJ databases">
        <title>Complete sequence of Desulfococcus oleovorans Hxd3.</title>
        <authorList>
            <consortium name="US DOE Joint Genome Institute"/>
            <person name="Copeland A."/>
            <person name="Lucas S."/>
            <person name="Lapidus A."/>
            <person name="Barry K."/>
            <person name="Glavina del Rio T."/>
            <person name="Dalin E."/>
            <person name="Tice H."/>
            <person name="Pitluck S."/>
            <person name="Kiss H."/>
            <person name="Brettin T."/>
            <person name="Bruce D."/>
            <person name="Detter J.C."/>
            <person name="Han C."/>
            <person name="Schmutz J."/>
            <person name="Larimer F."/>
            <person name="Land M."/>
            <person name="Hauser L."/>
            <person name="Kyrpides N."/>
            <person name="Kim E."/>
            <person name="Wawrik B."/>
            <person name="Richardson P."/>
        </authorList>
    </citation>
    <scope>NUCLEOTIDE SEQUENCE [LARGE SCALE GENOMIC DNA]</scope>
    <source>
        <strain evidence="2">DSM 6200 / JCM 39069 / Hxd3</strain>
    </source>
</reference>
<protein>
    <recommendedName>
        <fullName evidence="3">Periplasmic heavy metal sensor</fullName>
    </recommendedName>
</protein>
<dbReference type="RefSeq" id="WP_012174355.1">
    <property type="nucleotide sequence ID" value="NC_009943.1"/>
</dbReference>
<dbReference type="InterPro" id="IPR025961">
    <property type="entry name" value="Metal_resist"/>
</dbReference>
<accession>A8ZWC9</accession>
<dbReference type="eggNOG" id="COG3678">
    <property type="taxonomic scope" value="Bacteria"/>
</dbReference>
<dbReference type="Proteomes" id="UP000008561">
    <property type="component" value="Chromosome"/>
</dbReference>
<dbReference type="Pfam" id="PF13801">
    <property type="entry name" value="Metal_resist"/>
    <property type="match status" value="1"/>
</dbReference>
<dbReference type="Gene3D" id="1.20.120.1490">
    <property type="match status" value="1"/>
</dbReference>
<name>A8ZWC9_DESOH</name>
<sequence>MTKLTSTIGILLLVFAVAVPVMAWGPGWGRGHMMGYGNNGPGDYYGNVTQEQREKLESLDRAFYDETRDIQEKLWTKQGDLEAILNTTEPDLEKAKAVQSDISRLRASLDEKRLAYQVEVRKITPNQRAYGYGGRYNHMGPYGMGYTAGHCWN</sequence>